<dbReference type="EMBL" id="SPLM01000146">
    <property type="protein sequence ID" value="TMW55926.1"/>
    <property type="molecule type" value="Genomic_DNA"/>
</dbReference>
<feature type="compositionally biased region" description="Low complexity" evidence="1">
    <location>
        <begin position="386"/>
        <end position="398"/>
    </location>
</feature>
<reference evidence="3" key="1">
    <citation type="submission" date="2019-03" db="EMBL/GenBank/DDBJ databases">
        <title>Long read genome sequence of the mycoparasitic Pythium oligandrum ATCC 38472 isolated from sugarbeet rhizosphere.</title>
        <authorList>
            <person name="Gaulin E."/>
        </authorList>
    </citation>
    <scope>NUCLEOTIDE SEQUENCE</scope>
    <source>
        <strain evidence="3">ATCC 38472_TT</strain>
    </source>
</reference>
<name>A0A8K1C3N9_PYTOL</name>
<evidence type="ECO:0000313" key="3">
    <source>
        <dbReference type="EMBL" id="TMW55926.1"/>
    </source>
</evidence>
<evidence type="ECO:0000259" key="2">
    <source>
        <dbReference type="PROSITE" id="PS50018"/>
    </source>
</evidence>
<accession>A0A8K1C3N9</accession>
<protein>
    <recommendedName>
        <fullName evidence="2">Ras-GAP domain-containing protein</fullName>
    </recommendedName>
</protein>
<keyword evidence="4" id="KW-1185">Reference proteome</keyword>
<feature type="region of interest" description="Disordered" evidence="1">
    <location>
        <begin position="373"/>
        <end position="451"/>
    </location>
</feature>
<evidence type="ECO:0000256" key="1">
    <source>
        <dbReference type="SAM" id="MobiDB-lite"/>
    </source>
</evidence>
<dbReference type="PROSITE" id="PS50018">
    <property type="entry name" value="RAS_GTPASE_ACTIV_2"/>
    <property type="match status" value="1"/>
</dbReference>
<dbReference type="InterPro" id="IPR001936">
    <property type="entry name" value="RasGAP_dom"/>
</dbReference>
<dbReference type="OrthoDB" id="1562946at2759"/>
<dbReference type="CDD" id="cd04519">
    <property type="entry name" value="RasGAP"/>
    <property type="match status" value="1"/>
</dbReference>
<dbReference type="Pfam" id="PF00616">
    <property type="entry name" value="RasGAP"/>
    <property type="match status" value="1"/>
</dbReference>
<feature type="domain" description="Ras-GAP" evidence="2">
    <location>
        <begin position="545"/>
        <end position="681"/>
    </location>
</feature>
<dbReference type="AlphaFoldDB" id="A0A8K1C3N9"/>
<proteinExistence type="predicted"/>
<dbReference type="Gene3D" id="1.10.506.10">
    <property type="entry name" value="GTPase Activation - p120gap, domain 1"/>
    <property type="match status" value="1"/>
</dbReference>
<gene>
    <name evidence="3" type="ORF">Poli38472_008574</name>
</gene>
<comment type="caution">
    <text evidence="3">The sequence shown here is derived from an EMBL/GenBank/DDBJ whole genome shotgun (WGS) entry which is preliminary data.</text>
</comment>
<organism evidence="3 4">
    <name type="scientific">Pythium oligandrum</name>
    <name type="common">Mycoparasitic fungus</name>
    <dbReference type="NCBI Taxonomy" id="41045"/>
    <lineage>
        <taxon>Eukaryota</taxon>
        <taxon>Sar</taxon>
        <taxon>Stramenopiles</taxon>
        <taxon>Oomycota</taxon>
        <taxon>Peronosporomycetes</taxon>
        <taxon>Pythiales</taxon>
        <taxon>Pythiaceae</taxon>
        <taxon>Pythium</taxon>
    </lineage>
</organism>
<sequence length="775" mass="85999">MQATNASTASMMPQSTASELPVRLLTTAEFDRLCLDTALEIEDSEADVVATLFDLLRLYGDLEFEDERERAFGTAMMQHVADTFVYLGSEWLSDVTTRVSVVGDDEDLRQRLSILRVEASEAFEMSVEERIRMAQNRLEDAIDHDLVVFLGDMSVWPSTHRMLRGEKATILRREIRYGIDTALRTTTTAWVSCVNASSAVVSVSETPIAPSPSAEMKPSDMLNAARGISLVDDFEDRNPCQVSILTEASGKDEEGGDGKTSGKEDLTFPDSSMVESVANATTAIVVYDEKTEVACVDRRGEIDVCANDALAAIAAVGDQFKAMVTLVIDATLTTHNVETISSQEISLRDALVASVVETFQVVVTKEFNEERTEVQSAQVAEPEPRPVVAVPAPATVSPPRTPNVTRHSRPSKSAPPVVRGARGHRINPPANTSSSMGRPKSLTKPPPAVRHTRASLARLQVNAHARTLMQIAHYANLSELPSPTVQQSKMSLRRFDSADAFPLYEQRTCTQNETASLRAFEDAVRKELAGLNGQEDLFLRSTSELSTLLRDVSQEHGRSYFRYALREVFGEHSTLYDGGVTHAQVIKYTQSVVKRLARAIHFAPLVLRVCTQLALREFQVMFPSCKHSERIVIGGVLFLRILCPALIKPEMFGFKPHTSKSLPIGVQIAKLLQLALRGTPTDGHQPEDVASNEFIASFHPYIETFFSRFPVLLESLPEEGRSQVLRYASWDETEATRLATAWHSSLDLTRLRGMSMSTHEDMKERKKKFSLRFWH</sequence>
<feature type="region of interest" description="Disordered" evidence="1">
    <location>
        <begin position="245"/>
        <end position="268"/>
    </location>
</feature>
<feature type="compositionally biased region" description="Basic and acidic residues" evidence="1">
    <location>
        <begin position="249"/>
        <end position="266"/>
    </location>
</feature>
<dbReference type="SUPFAM" id="SSF48350">
    <property type="entry name" value="GTPase activation domain, GAP"/>
    <property type="match status" value="1"/>
</dbReference>
<dbReference type="InterPro" id="IPR008936">
    <property type="entry name" value="Rho_GTPase_activation_prot"/>
</dbReference>
<evidence type="ECO:0000313" key="4">
    <source>
        <dbReference type="Proteomes" id="UP000794436"/>
    </source>
</evidence>
<dbReference type="Proteomes" id="UP000794436">
    <property type="component" value="Unassembled WGS sequence"/>
</dbReference>